<name>A0AAD5U2S3_9FUNG</name>
<gene>
    <name evidence="1" type="ORF">HK099_004655</name>
</gene>
<dbReference type="EMBL" id="JADGJW010000335">
    <property type="protein sequence ID" value="KAJ3219578.1"/>
    <property type="molecule type" value="Genomic_DNA"/>
</dbReference>
<dbReference type="Proteomes" id="UP001211065">
    <property type="component" value="Unassembled WGS sequence"/>
</dbReference>
<sequence length="86" mass="10398">MSKKLTFNKVVKIKLIDLEDDYDRSDTHPLIRLNFQEASELKFFLKFLEKKNLEEQKHYASQQVNQRCMDSALEKELEKFIFSLHF</sequence>
<dbReference type="AlphaFoldDB" id="A0AAD5U2S3"/>
<evidence type="ECO:0000313" key="1">
    <source>
        <dbReference type="EMBL" id="KAJ3219578.1"/>
    </source>
</evidence>
<evidence type="ECO:0000313" key="2">
    <source>
        <dbReference type="Proteomes" id="UP001211065"/>
    </source>
</evidence>
<keyword evidence="2" id="KW-1185">Reference proteome</keyword>
<comment type="caution">
    <text evidence="1">The sequence shown here is derived from an EMBL/GenBank/DDBJ whole genome shotgun (WGS) entry which is preliminary data.</text>
</comment>
<proteinExistence type="predicted"/>
<reference evidence="1" key="1">
    <citation type="submission" date="2020-05" db="EMBL/GenBank/DDBJ databases">
        <title>Phylogenomic resolution of chytrid fungi.</title>
        <authorList>
            <person name="Stajich J.E."/>
            <person name="Amses K."/>
            <person name="Simmons R."/>
            <person name="Seto K."/>
            <person name="Myers J."/>
            <person name="Bonds A."/>
            <person name="Quandt C.A."/>
            <person name="Barry K."/>
            <person name="Liu P."/>
            <person name="Grigoriev I."/>
            <person name="Longcore J.E."/>
            <person name="James T.Y."/>
        </authorList>
    </citation>
    <scope>NUCLEOTIDE SEQUENCE</scope>
    <source>
        <strain evidence="1">JEL0476</strain>
    </source>
</reference>
<organism evidence="1 2">
    <name type="scientific">Clydaea vesicula</name>
    <dbReference type="NCBI Taxonomy" id="447962"/>
    <lineage>
        <taxon>Eukaryota</taxon>
        <taxon>Fungi</taxon>
        <taxon>Fungi incertae sedis</taxon>
        <taxon>Chytridiomycota</taxon>
        <taxon>Chytridiomycota incertae sedis</taxon>
        <taxon>Chytridiomycetes</taxon>
        <taxon>Lobulomycetales</taxon>
        <taxon>Lobulomycetaceae</taxon>
        <taxon>Clydaea</taxon>
    </lineage>
</organism>
<protein>
    <submittedName>
        <fullName evidence="1">Uncharacterized protein</fullName>
    </submittedName>
</protein>
<accession>A0AAD5U2S3</accession>